<dbReference type="Gene3D" id="3.40.1380.20">
    <property type="entry name" value="Pyruvate kinase, C-terminal domain"/>
    <property type="match status" value="1"/>
</dbReference>
<dbReference type="InterPro" id="IPR036918">
    <property type="entry name" value="Pyrv_Knase_C_sf"/>
</dbReference>
<sequence length="120" mass="13594">MEQWWQEETSMPKSPYEQSSFADNISEEICNSVGKMGKKHVPSHFLELAHTEYFIYSVSTMENIQSILGFEMLANILKADAIFVYTKTGHMASLLSCCRLDCPVFSFTTMGSNTVLSDLF</sequence>
<dbReference type="AlphaFoldDB" id="A0AAE2BK11"/>
<keyword evidence="1" id="KW-0808">Transferase</keyword>
<dbReference type="EMBL" id="JACGWL010000014">
    <property type="protein sequence ID" value="KAK4388262.1"/>
    <property type="molecule type" value="Genomic_DNA"/>
</dbReference>
<protein>
    <submittedName>
        <fullName evidence="1">Pyruvate kinase isozyme A, chloroplastic</fullName>
    </submittedName>
</protein>
<comment type="caution">
    <text evidence="1">The sequence shown here is derived from an EMBL/GenBank/DDBJ whole genome shotgun (WGS) entry which is preliminary data.</text>
</comment>
<proteinExistence type="predicted"/>
<dbReference type="Proteomes" id="UP001289374">
    <property type="component" value="Unassembled WGS sequence"/>
</dbReference>
<evidence type="ECO:0000313" key="1">
    <source>
        <dbReference type="EMBL" id="KAK4388262.1"/>
    </source>
</evidence>
<reference evidence="1" key="1">
    <citation type="submission" date="2020-06" db="EMBL/GenBank/DDBJ databases">
        <authorList>
            <person name="Li T."/>
            <person name="Hu X."/>
            <person name="Zhang T."/>
            <person name="Song X."/>
            <person name="Zhang H."/>
            <person name="Dai N."/>
            <person name="Sheng W."/>
            <person name="Hou X."/>
            <person name="Wei L."/>
        </authorList>
    </citation>
    <scope>NUCLEOTIDE SEQUENCE</scope>
    <source>
        <strain evidence="1">K16</strain>
        <tissue evidence="1">Leaf</tissue>
    </source>
</reference>
<gene>
    <name evidence="1" type="ORF">Sango_2432800</name>
</gene>
<name>A0AAE2BK11_9LAMI</name>
<keyword evidence="1" id="KW-0670">Pyruvate</keyword>
<evidence type="ECO:0000313" key="2">
    <source>
        <dbReference type="Proteomes" id="UP001289374"/>
    </source>
</evidence>
<reference evidence="1" key="2">
    <citation type="journal article" date="2024" name="Plant">
        <title>Genomic evolution and insights into agronomic trait innovations of Sesamum species.</title>
        <authorList>
            <person name="Miao H."/>
            <person name="Wang L."/>
            <person name="Qu L."/>
            <person name="Liu H."/>
            <person name="Sun Y."/>
            <person name="Le M."/>
            <person name="Wang Q."/>
            <person name="Wei S."/>
            <person name="Zheng Y."/>
            <person name="Lin W."/>
            <person name="Duan Y."/>
            <person name="Cao H."/>
            <person name="Xiong S."/>
            <person name="Wang X."/>
            <person name="Wei L."/>
            <person name="Li C."/>
            <person name="Ma Q."/>
            <person name="Ju M."/>
            <person name="Zhao R."/>
            <person name="Li G."/>
            <person name="Mu C."/>
            <person name="Tian Q."/>
            <person name="Mei H."/>
            <person name="Zhang T."/>
            <person name="Gao T."/>
            <person name="Zhang H."/>
        </authorList>
    </citation>
    <scope>NUCLEOTIDE SEQUENCE</scope>
    <source>
        <strain evidence="1">K16</strain>
    </source>
</reference>
<keyword evidence="1" id="KW-0418">Kinase</keyword>
<dbReference type="GO" id="GO:0016301">
    <property type="term" value="F:kinase activity"/>
    <property type="evidence" value="ECO:0007669"/>
    <property type="project" value="UniProtKB-KW"/>
</dbReference>
<keyword evidence="2" id="KW-1185">Reference proteome</keyword>
<accession>A0AAE2BK11</accession>
<organism evidence="1 2">
    <name type="scientific">Sesamum angolense</name>
    <dbReference type="NCBI Taxonomy" id="2727404"/>
    <lineage>
        <taxon>Eukaryota</taxon>
        <taxon>Viridiplantae</taxon>
        <taxon>Streptophyta</taxon>
        <taxon>Embryophyta</taxon>
        <taxon>Tracheophyta</taxon>
        <taxon>Spermatophyta</taxon>
        <taxon>Magnoliopsida</taxon>
        <taxon>eudicotyledons</taxon>
        <taxon>Gunneridae</taxon>
        <taxon>Pentapetalae</taxon>
        <taxon>asterids</taxon>
        <taxon>lamiids</taxon>
        <taxon>Lamiales</taxon>
        <taxon>Pedaliaceae</taxon>
        <taxon>Sesamum</taxon>
    </lineage>
</organism>
<dbReference type="SUPFAM" id="SSF52935">
    <property type="entry name" value="PK C-terminal domain-like"/>
    <property type="match status" value="1"/>
</dbReference>